<dbReference type="SUPFAM" id="SSF100950">
    <property type="entry name" value="NagB/RpiA/CoA transferase-like"/>
    <property type="match status" value="1"/>
</dbReference>
<dbReference type="PANTHER" id="PTHR13707">
    <property type="entry name" value="KETOACID-COENZYME A TRANSFERASE"/>
    <property type="match status" value="1"/>
</dbReference>
<dbReference type="AlphaFoldDB" id="A0ABD3RYN6"/>
<organism evidence="2 3">
    <name type="scientific">Cyclostephanos tholiformis</name>
    <dbReference type="NCBI Taxonomy" id="382380"/>
    <lineage>
        <taxon>Eukaryota</taxon>
        <taxon>Sar</taxon>
        <taxon>Stramenopiles</taxon>
        <taxon>Ochrophyta</taxon>
        <taxon>Bacillariophyta</taxon>
        <taxon>Coscinodiscophyceae</taxon>
        <taxon>Thalassiosirophycidae</taxon>
        <taxon>Stephanodiscales</taxon>
        <taxon>Stephanodiscaceae</taxon>
        <taxon>Cyclostephanos</taxon>
    </lineage>
</organism>
<name>A0ABD3RYN6_9STRA</name>
<evidence type="ECO:0000313" key="3">
    <source>
        <dbReference type="Proteomes" id="UP001530377"/>
    </source>
</evidence>
<dbReference type="EMBL" id="JALLPB020000110">
    <property type="protein sequence ID" value="KAL3817315.1"/>
    <property type="molecule type" value="Genomic_DNA"/>
</dbReference>
<keyword evidence="1" id="KW-0808">Transferase</keyword>
<dbReference type="InterPro" id="IPR037171">
    <property type="entry name" value="NagB/RpiA_transferase-like"/>
</dbReference>
<gene>
    <name evidence="2" type="ORF">ACHAXA_003056</name>
</gene>
<dbReference type="PANTHER" id="PTHR13707:SF60">
    <property type="entry name" value="ACETATE COA-TRANSFERASE SUBUNIT ALPHA"/>
    <property type="match status" value="1"/>
</dbReference>
<keyword evidence="3" id="KW-1185">Reference proteome</keyword>
<dbReference type="InterPro" id="IPR004165">
    <property type="entry name" value="CoA_trans_fam_I"/>
</dbReference>
<sequence>MIRPRYLSRRARRVCSKSTAASADSPILPLRQLTLPSASYRSPLGSRVKCLLTTHLTTTRFIHRHRETPSSKLCPDAKTALALSGLKTGDTIAVGGFGLGGVPETLLNTLSSQNDGLSSLTVVSLTAGVDSFGLGRLFEAGKVKRVISSYVGENKPEQGRCMQTGAFL</sequence>
<reference evidence="2 3" key="1">
    <citation type="submission" date="2024-10" db="EMBL/GenBank/DDBJ databases">
        <title>Updated reference genomes for cyclostephanoid diatoms.</title>
        <authorList>
            <person name="Roberts W.R."/>
            <person name="Alverson A.J."/>
        </authorList>
    </citation>
    <scope>NUCLEOTIDE SEQUENCE [LARGE SCALE GENOMIC DNA]</scope>
    <source>
        <strain evidence="2 3">AJA228-03</strain>
    </source>
</reference>
<dbReference type="Pfam" id="PF01144">
    <property type="entry name" value="CoA_trans"/>
    <property type="match status" value="1"/>
</dbReference>
<proteinExistence type="predicted"/>
<dbReference type="Proteomes" id="UP001530377">
    <property type="component" value="Unassembled WGS sequence"/>
</dbReference>
<accession>A0ABD3RYN6</accession>
<evidence type="ECO:0000256" key="1">
    <source>
        <dbReference type="ARBA" id="ARBA00022679"/>
    </source>
</evidence>
<dbReference type="GO" id="GO:0016740">
    <property type="term" value="F:transferase activity"/>
    <property type="evidence" value="ECO:0007669"/>
    <property type="project" value="UniProtKB-KW"/>
</dbReference>
<protein>
    <submittedName>
        <fullName evidence="2">Uncharacterized protein</fullName>
    </submittedName>
</protein>
<evidence type="ECO:0000313" key="2">
    <source>
        <dbReference type="EMBL" id="KAL3817315.1"/>
    </source>
</evidence>
<dbReference type="Gene3D" id="3.40.1080.10">
    <property type="entry name" value="Glutaconate Coenzyme A-transferase"/>
    <property type="match status" value="1"/>
</dbReference>
<comment type="caution">
    <text evidence="2">The sequence shown here is derived from an EMBL/GenBank/DDBJ whole genome shotgun (WGS) entry which is preliminary data.</text>
</comment>